<dbReference type="InterPro" id="IPR002004">
    <property type="entry name" value="PABP_HYD_C"/>
</dbReference>
<dbReference type="AlphaFoldDB" id="A0A9N9E9K2"/>
<dbReference type="Pfam" id="PF00658">
    <property type="entry name" value="MLLE"/>
    <property type="match status" value="1"/>
</dbReference>
<gene>
    <name evidence="2" type="ORF">AGERDE_LOCUS12190</name>
</gene>
<protein>
    <submittedName>
        <fullName evidence="2">4387_t:CDS:1</fullName>
    </submittedName>
</protein>
<comment type="caution">
    <text evidence="2">The sequence shown here is derived from an EMBL/GenBank/DDBJ whole genome shotgun (WGS) entry which is preliminary data.</text>
</comment>
<organism evidence="2 3">
    <name type="scientific">Ambispora gerdemannii</name>
    <dbReference type="NCBI Taxonomy" id="144530"/>
    <lineage>
        <taxon>Eukaryota</taxon>
        <taxon>Fungi</taxon>
        <taxon>Fungi incertae sedis</taxon>
        <taxon>Mucoromycota</taxon>
        <taxon>Glomeromycotina</taxon>
        <taxon>Glomeromycetes</taxon>
        <taxon>Archaeosporales</taxon>
        <taxon>Ambisporaceae</taxon>
        <taxon>Ambispora</taxon>
    </lineage>
</organism>
<name>A0A9N9E9K2_9GLOM</name>
<evidence type="ECO:0000259" key="1">
    <source>
        <dbReference type="PROSITE" id="PS51309"/>
    </source>
</evidence>
<dbReference type="EMBL" id="CAJVPL010007417">
    <property type="protein sequence ID" value="CAG8669499.1"/>
    <property type="molecule type" value="Genomic_DNA"/>
</dbReference>
<reference evidence="2" key="1">
    <citation type="submission" date="2021-06" db="EMBL/GenBank/DDBJ databases">
        <authorList>
            <person name="Kallberg Y."/>
            <person name="Tangrot J."/>
            <person name="Rosling A."/>
        </authorList>
    </citation>
    <scope>NUCLEOTIDE SEQUENCE</scope>
    <source>
        <strain evidence="2">MT106</strain>
    </source>
</reference>
<dbReference type="PROSITE" id="PS51309">
    <property type="entry name" value="PABC"/>
    <property type="match status" value="1"/>
</dbReference>
<proteinExistence type="predicted"/>
<accession>A0A9N9E9K2</accession>
<keyword evidence="3" id="KW-1185">Reference proteome</keyword>
<evidence type="ECO:0000313" key="3">
    <source>
        <dbReference type="Proteomes" id="UP000789831"/>
    </source>
</evidence>
<dbReference type="InterPro" id="IPR036053">
    <property type="entry name" value="PABP-dom"/>
</dbReference>
<dbReference type="OrthoDB" id="6159137at2759"/>
<evidence type="ECO:0000313" key="2">
    <source>
        <dbReference type="EMBL" id="CAG8669499.1"/>
    </source>
</evidence>
<dbReference type="GO" id="GO:0003723">
    <property type="term" value="F:RNA binding"/>
    <property type="evidence" value="ECO:0007669"/>
    <property type="project" value="InterPro"/>
</dbReference>
<dbReference type="SUPFAM" id="SSF63570">
    <property type="entry name" value="PABC (PABP) domain"/>
    <property type="match status" value="1"/>
</dbReference>
<dbReference type="Proteomes" id="UP000789831">
    <property type="component" value="Unassembled WGS sequence"/>
</dbReference>
<dbReference type="Gene3D" id="1.10.1900.10">
    <property type="entry name" value="c-terminal domain of poly(a) binding protein"/>
    <property type="match status" value="1"/>
</dbReference>
<sequence length="101" mass="11600">MPKQSATPSNNVYDTQNEKIELFFKSLKNKPIVEQKQKLGDRLFPKVKTADKNLRMKIQANKITIIFLEINDLHELAHSMNDPDIFKVKFEAAVTKITAAK</sequence>
<feature type="domain" description="PABC" evidence="1">
    <location>
        <begin position="19"/>
        <end position="101"/>
    </location>
</feature>
<dbReference type="SMART" id="SM00517">
    <property type="entry name" value="PolyA"/>
    <property type="match status" value="1"/>
</dbReference>